<evidence type="ECO:0000256" key="5">
    <source>
        <dbReference type="ARBA" id="ARBA00022605"/>
    </source>
</evidence>
<dbReference type="CDD" id="cd04902">
    <property type="entry name" value="ACT_3PGDH-xct"/>
    <property type="match status" value="1"/>
</dbReference>
<dbReference type="SUPFAM" id="SSF51735">
    <property type="entry name" value="NAD(P)-binding Rossmann-fold domains"/>
    <property type="match status" value="1"/>
</dbReference>
<dbReference type="EMBL" id="FRAF01000006">
    <property type="protein sequence ID" value="SHJ94404.1"/>
    <property type="molecule type" value="Genomic_DNA"/>
</dbReference>
<evidence type="ECO:0000256" key="7">
    <source>
        <dbReference type="ARBA" id="ARBA00023027"/>
    </source>
</evidence>
<keyword evidence="5 11" id="KW-0028">Amino-acid biosynthesis</keyword>
<keyword evidence="6 11" id="KW-0560">Oxidoreductase</keyword>
<accession>A0A1M6NFJ2</accession>
<dbReference type="InterPro" id="IPR045865">
    <property type="entry name" value="ACT-like_dom_sf"/>
</dbReference>
<dbReference type="RefSeq" id="WP_072873391.1">
    <property type="nucleotide sequence ID" value="NZ_FRAF01000006.1"/>
</dbReference>
<dbReference type="SUPFAM" id="SSF143548">
    <property type="entry name" value="Serine metabolism enzymes domain"/>
    <property type="match status" value="1"/>
</dbReference>
<evidence type="ECO:0000313" key="13">
    <source>
        <dbReference type="EMBL" id="SHJ94404.1"/>
    </source>
</evidence>
<dbReference type="EC" id="1.1.1.95" evidence="11"/>
<evidence type="ECO:0000256" key="3">
    <source>
        <dbReference type="ARBA" id="ARBA00005854"/>
    </source>
</evidence>
<dbReference type="FunFam" id="3.30.1330.90:FF:000003">
    <property type="entry name" value="D-3-phosphoglycerate dehydrogenase"/>
    <property type="match status" value="1"/>
</dbReference>
<dbReference type="AlphaFoldDB" id="A0A1M6NFJ2"/>
<evidence type="ECO:0000259" key="12">
    <source>
        <dbReference type="PROSITE" id="PS51671"/>
    </source>
</evidence>
<dbReference type="STRING" id="1830138.SAMN05443507_10627"/>
<dbReference type="InterPro" id="IPR036291">
    <property type="entry name" value="NAD(P)-bd_dom_sf"/>
</dbReference>
<protein>
    <recommendedName>
        <fullName evidence="4 11">D-3-phosphoglycerate dehydrogenase</fullName>
        <ecNumber evidence="11">1.1.1.95</ecNumber>
    </recommendedName>
</protein>
<dbReference type="GO" id="GO:0004617">
    <property type="term" value="F:phosphoglycerate dehydrogenase activity"/>
    <property type="evidence" value="ECO:0007669"/>
    <property type="project" value="UniProtKB-UniRule"/>
</dbReference>
<dbReference type="FunFam" id="3.40.50.720:FF:000021">
    <property type="entry name" value="D-3-phosphoglycerate dehydrogenase"/>
    <property type="match status" value="1"/>
</dbReference>
<keyword evidence="7 11" id="KW-0520">NAD</keyword>
<dbReference type="PANTHER" id="PTHR42789">
    <property type="entry name" value="D-ISOMER SPECIFIC 2-HYDROXYACID DEHYDROGENASE FAMILY PROTEIN (AFU_ORTHOLOGUE AFUA_6G10090)"/>
    <property type="match status" value="1"/>
</dbReference>
<dbReference type="UniPathway" id="UPA00135">
    <property type="reaction ID" value="UER00196"/>
</dbReference>
<comment type="catalytic activity">
    <reaction evidence="9">
        <text>(R)-2-hydroxyglutarate + NAD(+) = 2-oxoglutarate + NADH + H(+)</text>
        <dbReference type="Rhea" id="RHEA:49612"/>
        <dbReference type="ChEBI" id="CHEBI:15378"/>
        <dbReference type="ChEBI" id="CHEBI:15801"/>
        <dbReference type="ChEBI" id="CHEBI:16810"/>
        <dbReference type="ChEBI" id="CHEBI:57540"/>
        <dbReference type="ChEBI" id="CHEBI:57945"/>
        <dbReference type="EC" id="1.1.1.399"/>
    </reaction>
</comment>
<dbReference type="PANTHER" id="PTHR42789:SF1">
    <property type="entry name" value="D-ISOMER SPECIFIC 2-HYDROXYACID DEHYDROGENASE FAMILY PROTEIN (AFU_ORTHOLOGUE AFUA_6G10090)"/>
    <property type="match status" value="1"/>
</dbReference>
<evidence type="ECO:0000256" key="10">
    <source>
        <dbReference type="ARBA" id="ARBA00048731"/>
    </source>
</evidence>
<dbReference type="GO" id="GO:0051287">
    <property type="term" value="F:NAD binding"/>
    <property type="evidence" value="ECO:0007669"/>
    <property type="project" value="UniProtKB-UniRule"/>
</dbReference>
<dbReference type="PROSITE" id="PS00065">
    <property type="entry name" value="D_2_HYDROXYACID_DH_1"/>
    <property type="match status" value="1"/>
</dbReference>
<keyword evidence="8 11" id="KW-0718">Serine biosynthesis</keyword>
<reference evidence="14" key="1">
    <citation type="submission" date="2016-11" db="EMBL/GenBank/DDBJ databases">
        <authorList>
            <person name="Varghese N."/>
            <person name="Submissions S."/>
        </authorList>
    </citation>
    <scope>NUCLEOTIDE SEQUENCE [LARGE SCALE GENOMIC DNA]</scope>
    <source>
        <strain evidence="14">USBA-503</strain>
    </source>
</reference>
<dbReference type="InterPro" id="IPR029752">
    <property type="entry name" value="D-isomer_DH_CS1"/>
</dbReference>
<dbReference type="PROSITE" id="PS00670">
    <property type="entry name" value="D_2_HYDROXYACID_DH_2"/>
    <property type="match status" value="1"/>
</dbReference>
<dbReference type="SUPFAM" id="SSF52283">
    <property type="entry name" value="Formate/glycerate dehydrogenase catalytic domain-like"/>
    <property type="match status" value="1"/>
</dbReference>
<gene>
    <name evidence="13" type="ORF">SAMN05443507_10627</name>
</gene>
<dbReference type="InterPro" id="IPR050857">
    <property type="entry name" value="D-2-hydroxyacid_DH"/>
</dbReference>
<dbReference type="Gene3D" id="3.30.1330.90">
    <property type="entry name" value="D-3-phosphoglycerate dehydrogenase, domain 3"/>
    <property type="match status" value="1"/>
</dbReference>
<dbReference type="InterPro" id="IPR002912">
    <property type="entry name" value="ACT_dom"/>
</dbReference>
<keyword evidence="14" id="KW-1185">Reference proteome</keyword>
<dbReference type="NCBIfam" id="TIGR01327">
    <property type="entry name" value="PGDH"/>
    <property type="match status" value="1"/>
</dbReference>
<dbReference type="InterPro" id="IPR029009">
    <property type="entry name" value="ASB_dom_sf"/>
</dbReference>
<dbReference type="PROSITE" id="PS51671">
    <property type="entry name" value="ACT"/>
    <property type="match status" value="1"/>
</dbReference>
<dbReference type="InterPro" id="IPR029753">
    <property type="entry name" value="D-isomer_DH_CS"/>
</dbReference>
<evidence type="ECO:0000313" key="14">
    <source>
        <dbReference type="Proteomes" id="UP000184016"/>
    </source>
</evidence>
<evidence type="ECO:0000256" key="6">
    <source>
        <dbReference type="ARBA" id="ARBA00023002"/>
    </source>
</evidence>
<evidence type="ECO:0000256" key="4">
    <source>
        <dbReference type="ARBA" id="ARBA00021582"/>
    </source>
</evidence>
<comment type="pathway">
    <text evidence="2 11">Amino-acid biosynthesis; L-serine biosynthesis; L-serine from 3-phospho-D-glycerate: step 1/3.</text>
</comment>
<dbReference type="CDD" id="cd12173">
    <property type="entry name" value="PGDH_4"/>
    <property type="match status" value="1"/>
</dbReference>
<name>A0A1M6NFJ2_9BACL</name>
<dbReference type="Pfam" id="PF01842">
    <property type="entry name" value="ACT"/>
    <property type="match status" value="1"/>
</dbReference>
<dbReference type="PROSITE" id="PS00671">
    <property type="entry name" value="D_2_HYDROXYACID_DH_3"/>
    <property type="match status" value="1"/>
</dbReference>
<comment type="similarity">
    <text evidence="3 11">Belongs to the D-isomer specific 2-hydroxyacid dehydrogenase family.</text>
</comment>
<sequence length="527" mass="57055">MKVLVTDGISELGVEKLQSFPNIEVIVRPELTPDELLEEIADVDALLLRSQSKITEKVLQAAVQLKVIGRAGVGVDNIDVTAATRRGIVVLNAPDGNTISAAEHTFAMLISLSRHIPQADASIRSGRWDRKKFIGVELAGKTLAVLGMGRIGSEVAKRALAFQMRVIGYDPFLTQERAKVLGVEAKPLEEAIAEADFITVHTPLTKETHHLLNDAAFYRMKRGVRIVNCARGGIIDEQALLRAIEEGIVAGAALDVFEREPLDAHHPLLSRSDVVLTPHLGASTVEAQVNVAIDVAEEVGRVLSGLPFRNAVNLPSLTAEQNRELSPYLELAEKIGLFATQLVPEAPQSIEITYSGGLAQLDVSFLTRTLLKGLLAYHYQDEVNYVNAPIVAEQLHIQVRDVREPKSKVFQNLISLHLYFSGAQIKVAGTLYNGFGPRIVEVDGYAVDAPVEGNMVFTRHVDQPGMIGKMGTLLGDVGINIAGMQVGRRESGGEAIMILSVDKIVPDSVIQQIGSVSGVRVARAIQL</sequence>
<dbReference type="Gene3D" id="3.30.70.260">
    <property type="match status" value="1"/>
</dbReference>
<evidence type="ECO:0000256" key="8">
    <source>
        <dbReference type="ARBA" id="ARBA00023299"/>
    </source>
</evidence>
<dbReference type="GO" id="GO:0006564">
    <property type="term" value="P:L-serine biosynthetic process"/>
    <property type="evidence" value="ECO:0007669"/>
    <property type="project" value="UniProtKB-UniRule"/>
</dbReference>
<feature type="domain" description="ACT" evidence="12">
    <location>
        <begin position="455"/>
        <end position="527"/>
    </location>
</feature>
<dbReference type="InterPro" id="IPR006140">
    <property type="entry name" value="D-isomer_DH_NAD-bd"/>
</dbReference>
<dbReference type="SUPFAM" id="SSF55021">
    <property type="entry name" value="ACT-like"/>
    <property type="match status" value="1"/>
</dbReference>
<dbReference type="Proteomes" id="UP000184016">
    <property type="component" value="Unassembled WGS sequence"/>
</dbReference>
<dbReference type="OrthoDB" id="9805416at2"/>
<evidence type="ECO:0000256" key="9">
    <source>
        <dbReference type="ARBA" id="ARBA00048126"/>
    </source>
</evidence>
<comment type="catalytic activity">
    <reaction evidence="10 11">
        <text>(2R)-3-phosphoglycerate + NAD(+) = 3-phosphooxypyruvate + NADH + H(+)</text>
        <dbReference type="Rhea" id="RHEA:12641"/>
        <dbReference type="ChEBI" id="CHEBI:15378"/>
        <dbReference type="ChEBI" id="CHEBI:18110"/>
        <dbReference type="ChEBI" id="CHEBI:57540"/>
        <dbReference type="ChEBI" id="CHEBI:57945"/>
        <dbReference type="ChEBI" id="CHEBI:58272"/>
        <dbReference type="EC" id="1.1.1.95"/>
    </reaction>
</comment>
<dbReference type="Gene3D" id="3.40.50.720">
    <property type="entry name" value="NAD(P)-binding Rossmann-like Domain"/>
    <property type="match status" value="2"/>
</dbReference>
<organism evidence="13 14">
    <name type="scientific">Alicyclobacillus tolerans</name>
    <dbReference type="NCBI Taxonomy" id="90970"/>
    <lineage>
        <taxon>Bacteria</taxon>
        <taxon>Bacillati</taxon>
        <taxon>Bacillota</taxon>
        <taxon>Bacilli</taxon>
        <taxon>Bacillales</taxon>
        <taxon>Alicyclobacillaceae</taxon>
        <taxon>Alicyclobacillus</taxon>
    </lineage>
</organism>
<evidence type="ECO:0000256" key="11">
    <source>
        <dbReference type="RuleBase" id="RU363003"/>
    </source>
</evidence>
<dbReference type="Pfam" id="PF00389">
    <property type="entry name" value="2-Hacid_dh"/>
    <property type="match status" value="1"/>
</dbReference>
<dbReference type="InterPro" id="IPR045626">
    <property type="entry name" value="PGDH_ASB_dom"/>
</dbReference>
<dbReference type="Pfam" id="PF02826">
    <property type="entry name" value="2-Hacid_dh_C"/>
    <property type="match status" value="1"/>
</dbReference>
<evidence type="ECO:0000256" key="1">
    <source>
        <dbReference type="ARBA" id="ARBA00003800"/>
    </source>
</evidence>
<dbReference type="InterPro" id="IPR006139">
    <property type="entry name" value="D-isomer_2_OHA_DH_cat_dom"/>
</dbReference>
<dbReference type="Pfam" id="PF19304">
    <property type="entry name" value="PGDH_inter"/>
    <property type="match status" value="1"/>
</dbReference>
<evidence type="ECO:0000256" key="2">
    <source>
        <dbReference type="ARBA" id="ARBA00005216"/>
    </source>
</evidence>
<dbReference type="InterPro" id="IPR006236">
    <property type="entry name" value="PGDH"/>
</dbReference>
<proteinExistence type="inferred from homology"/>
<comment type="function">
    <text evidence="1">Catalyzes the reversible oxidation of 3-phospho-D-glycerate to 3-phosphonooxypyruvate, the first step of the phosphorylated L-serine biosynthesis pathway. Also catalyzes the reversible oxidation of 2-hydroxyglutarate to 2-oxoglutarate.</text>
</comment>
<dbReference type="FunFam" id="3.30.70.260:FF:000008">
    <property type="entry name" value="D-3-phosphoglycerate dehydrogenase, chloroplastic"/>
    <property type="match status" value="1"/>
</dbReference>